<organism evidence="9 10">
    <name type="scientific">Holothuria leucospilota</name>
    <name type="common">Black long sea cucumber</name>
    <name type="synonym">Mertensiothuria leucospilota</name>
    <dbReference type="NCBI Taxonomy" id="206669"/>
    <lineage>
        <taxon>Eukaryota</taxon>
        <taxon>Metazoa</taxon>
        <taxon>Echinodermata</taxon>
        <taxon>Eleutherozoa</taxon>
        <taxon>Echinozoa</taxon>
        <taxon>Holothuroidea</taxon>
        <taxon>Aspidochirotacea</taxon>
        <taxon>Aspidochirotida</taxon>
        <taxon>Holothuriidae</taxon>
        <taxon>Holothuria</taxon>
    </lineage>
</organism>
<feature type="transmembrane region" description="Helical" evidence="7">
    <location>
        <begin position="428"/>
        <end position="450"/>
    </location>
</feature>
<dbReference type="GO" id="GO:0007224">
    <property type="term" value="P:smoothened signaling pathway"/>
    <property type="evidence" value="ECO:0007669"/>
    <property type="project" value="TreeGrafter"/>
</dbReference>
<feature type="transmembrane region" description="Helical" evidence="7">
    <location>
        <begin position="348"/>
        <end position="370"/>
    </location>
</feature>
<dbReference type="Pfam" id="PF12349">
    <property type="entry name" value="Sterol-sensing"/>
    <property type="match status" value="1"/>
</dbReference>
<comment type="similarity">
    <text evidence="6">Belongs to the dispatched family.</text>
</comment>
<evidence type="ECO:0000256" key="3">
    <source>
        <dbReference type="ARBA" id="ARBA00022989"/>
    </source>
</evidence>
<feature type="transmembrane region" description="Helical" evidence="7">
    <location>
        <begin position="456"/>
        <end position="481"/>
    </location>
</feature>
<feature type="transmembrane region" description="Helical" evidence="7">
    <location>
        <begin position="823"/>
        <end position="845"/>
    </location>
</feature>
<sequence length="987" mass="111197">MTYLAVFFIMQATTRQEKERNFVYGYAATIERFPVVISLLILLITFGFGGVAFLLHGLPSFDEPRLGFETRGSPISARGLSFQKFRFAERETLSPVPYNVPLSSLDAAESKGPEDEETDCPQPSAGLPRIVYKSSTGDDMFEIIHLKSVCSNEEKNMRTHSIFMSECRKVNGTDCCPSWSLGYAVALLNNKSACSEINQDDVMKTKALLATCSKFYNSGELKADCNPTTCTDIPSQCIYQGIVHTVFHYLLPKSFVNKVELNPESLLQHTVTFSPICGNCREIMEPIFKDNFQNSDNLDDGVVEVDALQFYLEIPLFDELVTSDLWYVGVGVMAVTAIIWLYTRSLVITVGAIFNMLMSMVLTFSLYYLVFRIKFFPFINIISSVLVIGVGGDDTFVYVDLWRAARDEIGRGSDKRALVLEKATRHAFLTLLVTSLTTSSALYVTVISNIVASKCFAIFAGTVLFSNFVYTITWLPCIIVIHDKYFAMNSGSHTTNKCRSCLILWIKYFEKGYNIFFKLPKILFQKILPKLIFSLRFLWIVILFLLGIAGIVFTFAYPRLALQESGSFRIFQDNHPFERYSQIHRDDLAFELDSRESLQIAYIWGVLTTTNANSWDPLDFGTLEFDPNFTFGTDESQKWLSSFCTEIKEQNFYKKESNSLMNFCFMDDFTSWMNRTCLSQEDKPCCEQAQNITFQQNVFNECVIDFTVFRCKRYPCLSYTPGLRFDKNNSIKGLYLNFESSVPYLLQFGPVDDFWQALSAWTNKQLSGAPLGLQNGWSYAHLELQLGFYDLQSAVVIGTVLTIAISLATALVVLLLSTQNILITLYAIVTITFTVFSVIGTLVWIGWELNIFESVIFSLAIGLSVDFTIHYGVAYRIAPSTDRKSRTFFAIETLGSSIAVAALSTFTAGAIMIPTTVINYSQLGVFLTVTMSLSWLFSTFFFLPLCLTIGPNGDAGQLLKLLSKFRKKPPSNGGIVNPNFVADNDHR</sequence>
<evidence type="ECO:0000259" key="8">
    <source>
        <dbReference type="PROSITE" id="PS50156"/>
    </source>
</evidence>
<dbReference type="EMBL" id="JAIZAY010000004">
    <property type="protein sequence ID" value="KAJ8043928.1"/>
    <property type="molecule type" value="Genomic_DNA"/>
</dbReference>
<reference evidence="9" key="1">
    <citation type="submission" date="2021-10" db="EMBL/GenBank/DDBJ databases">
        <title>Tropical sea cucumber genome reveals ecological adaptation and Cuvierian tubules defense mechanism.</title>
        <authorList>
            <person name="Chen T."/>
        </authorList>
    </citation>
    <scope>NUCLEOTIDE SEQUENCE</scope>
    <source>
        <strain evidence="9">Nanhai2018</strain>
        <tissue evidence="9">Muscle</tissue>
    </source>
</reference>
<evidence type="ECO:0000313" key="9">
    <source>
        <dbReference type="EMBL" id="KAJ8043928.1"/>
    </source>
</evidence>
<keyword evidence="5" id="KW-0325">Glycoprotein</keyword>
<evidence type="ECO:0000256" key="2">
    <source>
        <dbReference type="ARBA" id="ARBA00022692"/>
    </source>
</evidence>
<comment type="caution">
    <text evidence="9">The sequence shown here is derived from an EMBL/GenBank/DDBJ whole genome shotgun (WGS) entry which is preliminary data.</text>
</comment>
<dbReference type="SUPFAM" id="SSF82866">
    <property type="entry name" value="Multidrug efflux transporter AcrB transmembrane domain"/>
    <property type="match status" value="2"/>
</dbReference>
<name>A0A9Q1CFT7_HOLLE</name>
<feature type="transmembrane region" description="Helical" evidence="7">
    <location>
        <begin position="925"/>
        <end position="950"/>
    </location>
</feature>
<dbReference type="GO" id="GO:0022857">
    <property type="term" value="F:transmembrane transporter activity"/>
    <property type="evidence" value="ECO:0007669"/>
    <property type="project" value="TreeGrafter"/>
</dbReference>
<dbReference type="InterPro" id="IPR000731">
    <property type="entry name" value="SSD"/>
</dbReference>
<keyword evidence="3 7" id="KW-1133">Transmembrane helix</keyword>
<dbReference type="InterPro" id="IPR053958">
    <property type="entry name" value="HMGCR/SNAP/NPC1-like_SSD"/>
</dbReference>
<dbReference type="PANTHER" id="PTHR45951:SF3">
    <property type="entry name" value="PROTEIN DISPATCHED"/>
    <property type="match status" value="1"/>
</dbReference>
<feature type="transmembrane region" description="Helical" evidence="7">
    <location>
        <begin position="537"/>
        <end position="557"/>
    </location>
</feature>
<gene>
    <name evidence="9" type="ORF">HOLleu_11246</name>
</gene>
<dbReference type="InterPro" id="IPR052081">
    <property type="entry name" value="Dispatched_Hh_regulator"/>
</dbReference>
<evidence type="ECO:0000256" key="1">
    <source>
        <dbReference type="ARBA" id="ARBA00004141"/>
    </source>
</evidence>
<dbReference type="OrthoDB" id="193905at2759"/>
<protein>
    <submittedName>
        <fullName evidence="9">Protein dispatched-like 1</fullName>
    </submittedName>
</protein>
<proteinExistence type="inferred from homology"/>
<feature type="transmembrane region" description="Helical" evidence="7">
    <location>
        <begin position="325"/>
        <end position="342"/>
    </location>
</feature>
<keyword evidence="4 7" id="KW-0472">Membrane</keyword>
<feature type="transmembrane region" description="Helical" evidence="7">
    <location>
        <begin position="794"/>
        <end position="816"/>
    </location>
</feature>
<comment type="subcellular location">
    <subcellularLocation>
        <location evidence="1">Membrane</location>
        <topology evidence="1">Multi-pass membrane protein</topology>
    </subcellularLocation>
</comment>
<dbReference type="AlphaFoldDB" id="A0A9Q1CFT7"/>
<dbReference type="PANTHER" id="PTHR45951">
    <property type="entry name" value="PROTEIN DISPATCHED-RELATED"/>
    <property type="match status" value="1"/>
</dbReference>
<feature type="transmembrane region" description="Helical" evidence="7">
    <location>
        <begin position="851"/>
        <end position="875"/>
    </location>
</feature>
<evidence type="ECO:0000256" key="4">
    <source>
        <dbReference type="ARBA" id="ARBA00023136"/>
    </source>
</evidence>
<feature type="domain" description="SSD" evidence="8">
    <location>
        <begin position="348"/>
        <end position="481"/>
    </location>
</feature>
<keyword evidence="2 7" id="KW-0812">Transmembrane</keyword>
<feature type="transmembrane region" description="Helical" evidence="7">
    <location>
        <begin position="33"/>
        <end position="55"/>
    </location>
</feature>
<dbReference type="PROSITE" id="PS50156">
    <property type="entry name" value="SSD"/>
    <property type="match status" value="1"/>
</dbReference>
<dbReference type="GO" id="GO:0016020">
    <property type="term" value="C:membrane"/>
    <property type="evidence" value="ECO:0007669"/>
    <property type="project" value="UniProtKB-SubCell"/>
</dbReference>
<keyword evidence="10" id="KW-1185">Reference proteome</keyword>
<feature type="transmembrane region" description="Helical" evidence="7">
    <location>
        <begin position="887"/>
        <end position="913"/>
    </location>
</feature>
<dbReference type="Gene3D" id="1.20.1640.10">
    <property type="entry name" value="Multidrug efflux transporter AcrB transmembrane domain"/>
    <property type="match status" value="2"/>
</dbReference>
<evidence type="ECO:0000256" key="6">
    <source>
        <dbReference type="ARBA" id="ARBA00038046"/>
    </source>
</evidence>
<evidence type="ECO:0000256" key="7">
    <source>
        <dbReference type="SAM" id="Phobius"/>
    </source>
</evidence>
<evidence type="ECO:0000313" key="10">
    <source>
        <dbReference type="Proteomes" id="UP001152320"/>
    </source>
</evidence>
<accession>A0A9Q1CFT7</accession>
<dbReference type="Proteomes" id="UP001152320">
    <property type="component" value="Chromosome 4"/>
</dbReference>
<evidence type="ECO:0000256" key="5">
    <source>
        <dbReference type="ARBA" id="ARBA00023180"/>
    </source>
</evidence>